<dbReference type="Pfam" id="PF10923">
    <property type="entry name" value="BrxC_BrxD"/>
    <property type="match status" value="2"/>
</dbReference>
<accession>A0A645BF40</accession>
<organism evidence="1">
    <name type="scientific">bioreactor metagenome</name>
    <dbReference type="NCBI Taxonomy" id="1076179"/>
    <lineage>
        <taxon>unclassified sequences</taxon>
        <taxon>metagenomes</taxon>
        <taxon>ecological metagenomes</taxon>
    </lineage>
</organism>
<dbReference type="InterPro" id="IPR021228">
    <property type="entry name" value="BrxD"/>
</dbReference>
<comment type="caution">
    <text evidence="1">The sequence shown here is derived from an EMBL/GenBank/DDBJ whole genome shotgun (WGS) entry which is preliminary data.</text>
</comment>
<name>A0A645BF40_9ZZZZ</name>
<dbReference type="SUPFAM" id="SSF52540">
    <property type="entry name" value="P-loop containing nucleoside triphosphate hydrolases"/>
    <property type="match status" value="1"/>
</dbReference>
<dbReference type="EMBL" id="VSSQ01019570">
    <property type="protein sequence ID" value="MPM63726.1"/>
    <property type="molecule type" value="Genomic_DNA"/>
</dbReference>
<reference evidence="1" key="1">
    <citation type="submission" date="2019-08" db="EMBL/GenBank/DDBJ databases">
        <authorList>
            <person name="Kucharzyk K."/>
            <person name="Murdoch R.W."/>
            <person name="Higgins S."/>
            <person name="Loffler F."/>
        </authorList>
    </citation>
    <scope>NUCLEOTIDE SEQUENCE</scope>
</reference>
<evidence type="ECO:0008006" key="2">
    <source>
        <dbReference type="Google" id="ProtNLM"/>
    </source>
</evidence>
<proteinExistence type="predicted"/>
<protein>
    <recommendedName>
        <fullName evidence="2">KAP NTPase domain-containing protein</fullName>
    </recommendedName>
</protein>
<sequence length="404" mass="46695">MSWGYEERHMIEALRSGIPSKAIGHHFCEARADLLSSIIEQLDQVCEEGTSDAMIFSGKYGEGKTHLLNTVYTLAHARNMVVSVVSLSKETPLDKPYLVYPKLISNTYLPGHLQPGFIQELDKLTPNVPLTNDLLLYAATQLETDRLYYLLRSYVHTDDQEEQFLLRTDMEGDFVPNPMIKKMYRRIFNEKVSFNQNFVKSRHTKDYIAFVSHLFRQLGYRGWVVLFDESELIGRLSKKARSKAYQTIASFLFPPKQLEATFSLFAFSSSYTEDVIEAKAEYQNLEELYPEDQMPMKAVLDAIVNAPQLKPLTPREIQQILEKIVDFHGKAYDWKPDVDLKAMLSQVDRSGYLLRSKIRTAIEYLDQLYLYHSVGNSTVRALEEEKYEEDAVDNTPTFEELFEE</sequence>
<dbReference type="AlphaFoldDB" id="A0A645BF40"/>
<dbReference type="InterPro" id="IPR027417">
    <property type="entry name" value="P-loop_NTPase"/>
</dbReference>
<gene>
    <name evidence="1" type="ORF">SDC9_110608</name>
</gene>
<evidence type="ECO:0000313" key="1">
    <source>
        <dbReference type="EMBL" id="MPM63726.1"/>
    </source>
</evidence>